<gene>
    <name evidence="1" type="ORF">TNCV_26981</name>
</gene>
<dbReference type="Proteomes" id="UP000887159">
    <property type="component" value="Unassembled WGS sequence"/>
</dbReference>
<dbReference type="AlphaFoldDB" id="A0A8X6WL44"/>
<evidence type="ECO:0000313" key="1">
    <source>
        <dbReference type="EMBL" id="GFY36492.1"/>
    </source>
</evidence>
<accession>A0A8X6WL44</accession>
<dbReference type="EMBL" id="BMAU01021437">
    <property type="protein sequence ID" value="GFY36492.1"/>
    <property type="molecule type" value="Genomic_DNA"/>
</dbReference>
<proteinExistence type="predicted"/>
<sequence length="192" mass="22088">MFMCRAHRRRESSITPACRSYLSNNHDGRQTCADDVVTDGSVCVLLILHKQTRWTSESVIHVKRSSLAKWLIAGVAYSEKEGRVWRMKVEMKIPLDPQMETSLLEYKAWCISVTWKHPSSLVKKKSPENRAEMKQAVKQSLALQSIEFYRSGFFKLIAHDDKCLNVGGDYIGKEFKVHTSRYTSIFLAVKFP</sequence>
<evidence type="ECO:0000313" key="2">
    <source>
        <dbReference type="Proteomes" id="UP000887159"/>
    </source>
</evidence>
<protein>
    <submittedName>
        <fullName evidence="1">Uncharacterized protein</fullName>
    </submittedName>
</protein>
<comment type="caution">
    <text evidence="1">The sequence shown here is derived from an EMBL/GenBank/DDBJ whole genome shotgun (WGS) entry which is preliminary data.</text>
</comment>
<keyword evidence="2" id="KW-1185">Reference proteome</keyword>
<organism evidence="1 2">
    <name type="scientific">Trichonephila clavipes</name>
    <name type="common">Golden silk orbweaver</name>
    <name type="synonym">Nephila clavipes</name>
    <dbReference type="NCBI Taxonomy" id="2585209"/>
    <lineage>
        <taxon>Eukaryota</taxon>
        <taxon>Metazoa</taxon>
        <taxon>Ecdysozoa</taxon>
        <taxon>Arthropoda</taxon>
        <taxon>Chelicerata</taxon>
        <taxon>Arachnida</taxon>
        <taxon>Araneae</taxon>
        <taxon>Araneomorphae</taxon>
        <taxon>Entelegynae</taxon>
        <taxon>Araneoidea</taxon>
        <taxon>Nephilidae</taxon>
        <taxon>Trichonephila</taxon>
    </lineage>
</organism>
<name>A0A8X6WL44_TRICX</name>
<reference evidence="1" key="1">
    <citation type="submission" date="2020-08" db="EMBL/GenBank/DDBJ databases">
        <title>Multicomponent nature underlies the extraordinary mechanical properties of spider dragline silk.</title>
        <authorList>
            <person name="Kono N."/>
            <person name="Nakamura H."/>
            <person name="Mori M."/>
            <person name="Yoshida Y."/>
            <person name="Ohtoshi R."/>
            <person name="Malay A.D."/>
            <person name="Moran D.A.P."/>
            <person name="Tomita M."/>
            <person name="Numata K."/>
            <person name="Arakawa K."/>
        </authorList>
    </citation>
    <scope>NUCLEOTIDE SEQUENCE</scope>
</reference>